<dbReference type="PANTHER" id="PTHR12550:SF70">
    <property type="entry name" value="JIL-1 ANCHORING AND STABILIZING PROTEIN, ISOFORM A"/>
    <property type="match status" value="1"/>
</dbReference>
<gene>
    <name evidence="5" type="ORF">POM88_015481</name>
</gene>
<dbReference type="Gene3D" id="2.30.30.140">
    <property type="match status" value="1"/>
</dbReference>
<evidence type="ECO:0000256" key="2">
    <source>
        <dbReference type="SAM" id="MobiDB-lite"/>
    </source>
</evidence>
<dbReference type="SMART" id="SM00293">
    <property type="entry name" value="PWWP"/>
    <property type="match status" value="1"/>
</dbReference>
<evidence type="ECO:0000313" key="6">
    <source>
        <dbReference type="Proteomes" id="UP001237642"/>
    </source>
</evidence>
<dbReference type="Proteomes" id="UP001237642">
    <property type="component" value="Unassembled WGS sequence"/>
</dbReference>
<dbReference type="EMBL" id="JAUIZM010000004">
    <property type="protein sequence ID" value="KAK1387303.1"/>
    <property type="molecule type" value="Genomic_DNA"/>
</dbReference>
<feature type="domain" description="CID" evidence="4">
    <location>
        <begin position="185"/>
        <end position="340"/>
    </location>
</feature>
<dbReference type="GO" id="GO:0005634">
    <property type="term" value="C:nucleus"/>
    <property type="evidence" value="ECO:0007669"/>
    <property type="project" value="UniProtKB-ARBA"/>
</dbReference>
<sequence>MAPMRHVGRVTGTGSKTRTSDYYKRGDLVLVKTAEYPAWPAMISRPEDFKRTTDKWRYFVQLFGTHELTFVEPYNIQPFTGEVKIRPGGKSNVAKDFDKAMKEINETLERRRKSSLEANQMSARLEIDNKAAREQKTSALSETNDEDFVPSIRHLVELAKETKSKKALSQSLSQNVSTQGSLGTAAVVARDAFRGKVEILSDTKESIQSATRLAYDCVKNGMANEVIELITEKLENEPSMHGRVKYFFLVDSIMKRSHRKKDESFLTDNFVEFSGESFITIVQDQLPRLLGAAAPLGVSPRENHKKCAKILRLWIKRKIMPESLLQPYVDDIELFIRNSSLDDRAVIGQSRVIYGMLIEEYGSNATLQLPGHFLSHVSIEEHEIPNISCNQEIEMKDVFLHHKDKKDVSAEGNGSHGRERNSPPPPPDSPPHTPPLPPLPLPPLPPNPPSLPPPPPPLPSQDPIQSSHLQRPLQPSMMGDPPFSHDLHYSVN</sequence>
<dbReference type="SUPFAM" id="SSF63748">
    <property type="entry name" value="Tudor/PWWP/MBT"/>
    <property type="match status" value="1"/>
</dbReference>
<dbReference type="Gene3D" id="1.25.40.90">
    <property type="match status" value="1"/>
</dbReference>
<dbReference type="SMART" id="SM00582">
    <property type="entry name" value="RPR"/>
    <property type="match status" value="1"/>
</dbReference>
<evidence type="ECO:0000256" key="1">
    <source>
        <dbReference type="ARBA" id="ARBA00022664"/>
    </source>
</evidence>
<name>A0AAD8MXG7_9APIA</name>
<dbReference type="PANTHER" id="PTHR12550">
    <property type="entry name" value="HEPATOMA-DERIVED GROWTH FACTOR-RELATED"/>
    <property type="match status" value="1"/>
</dbReference>
<evidence type="ECO:0000313" key="5">
    <source>
        <dbReference type="EMBL" id="KAK1387303.1"/>
    </source>
</evidence>
<evidence type="ECO:0008006" key="7">
    <source>
        <dbReference type="Google" id="ProtNLM"/>
    </source>
</evidence>
<dbReference type="GO" id="GO:0006397">
    <property type="term" value="P:mRNA processing"/>
    <property type="evidence" value="ECO:0007669"/>
    <property type="project" value="UniProtKB-KW"/>
</dbReference>
<proteinExistence type="predicted"/>
<reference evidence="5" key="1">
    <citation type="submission" date="2023-02" db="EMBL/GenBank/DDBJ databases">
        <title>Genome of toxic invasive species Heracleum sosnowskyi carries increased number of genes despite the absence of recent whole-genome duplications.</title>
        <authorList>
            <person name="Schelkunov M."/>
            <person name="Shtratnikova V."/>
            <person name="Makarenko M."/>
            <person name="Klepikova A."/>
            <person name="Omelchenko D."/>
            <person name="Novikova G."/>
            <person name="Obukhova E."/>
            <person name="Bogdanov V."/>
            <person name="Penin A."/>
            <person name="Logacheva M."/>
        </authorList>
    </citation>
    <scope>NUCLEOTIDE SEQUENCE</scope>
    <source>
        <strain evidence="5">Hsosn_3</strain>
        <tissue evidence="5">Leaf</tissue>
    </source>
</reference>
<dbReference type="InterPro" id="IPR008942">
    <property type="entry name" value="ENTH_VHS"/>
</dbReference>
<evidence type="ECO:0000259" key="4">
    <source>
        <dbReference type="PROSITE" id="PS51391"/>
    </source>
</evidence>
<accession>A0AAD8MXG7</accession>
<reference evidence="5" key="2">
    <citation type="submission" date="2023-05" db="EMBL/GenBank/DDBJ databases">
        <authorList>
            <person name="Schelkunov M.I."/>
        </authorList>
    </citation>
    <scope>NUCLEOTIDE SEQUENCE</scope>
    <source>
        <strain evidence="5">Hsosn_3</strain>
        <tissue evidence="5">Leaf</tissue>
    </source>
</reference>
<dbReference type="Pfam" id="PF04818">
    <property type="entry name" value="CID"/>
    <property type="match status" value="1"/>
</dbReference>
<evidence type="ECO:0000259" key="3">
    <source>
        <dbReference type="PROSITE" id="PS50812"/>
    </source>
</evidence>
<dbReference type="InterPro" id="IPR006569">
    <property type="entry name" value="CID_dom"/>
</dbReference>
<organism evidence="5 6">
    <name type="scientific">Heracleum sosnowskyi</name>
    <dbReference type="NCBI Taxonomy" id="360622"/>
    <lineage>
        <taxon>Eukaryota</taxon>
        <taxon>Viridiplantae</taxon>
        <taxon>Streptophyta</taxon>
        <taxon>Embryophyta</taxon>
        <taxon>Tracheophyta</taxon>
        <taxon>Spermatophyta</taxon>
        <taxon>Magnoliopsida</taxon>
        <taxon>eudicotyledons</taxon>
        <taxon>Gunneridae</taxon>
        <taxon>Pentapetalae</taxon>
        <taxon>asterids</taxon>
        <taxon>campanulids</taxon>
        <taxon>Apiales</taxon>
        <taxon>Apiaceae</taxon>
        <taxon>Apioideae</taxon>
        <taxon>apioid superclade</taxon>
        <taxon>Tordylieae</taxon>
        <taxon>Tordyliinae</taxon>
        <taxon>Heracleum</taxon>
    </lineage>
</organism>
<feature type="compositionally biased region" description="Pro residues" evidence="2">
    <location>
        <begin position="422"/>
        <end position="460"/>
    </location>
</feature>
<dbReference type="AlphaFoldDB" id="A0AAD8MXG7"/>
<feature type="compositionally biased region" description="Basic and acidic residues" evidence="2">
    <location>
        <begin position="483"/>
        <end position="492"/>
    </location>
</feature>
<dbReference type="Pfam" id="PF00855">
    <property type="entry name" value="PWWP"/>
    <property type="match status" value="1"/>
</dbReference>
<feature type="domain" description="PWWP" evidence="3">
    <location>
        <begin position="25"/>
        <end position="82"/>
    </location>
</feature>
<protein>
    <recommendedName>
        <fullName evidence="7">CID domain-containing protein</fullName>
    </recommendedName>
</protein>
<dbReference type="InterPro" id="IPR000313">
    <property type="entry name" value="PWWP_dom"/>
</dbReference>
<keyword evidence="1" id="KW-0507">mRNA processing</keyword>
<comment type="caution">
    <text evidence="5">The sequence shown here is derived from an EMBL/GenBank/DDBJ whole genome shotgun (WGS) entry which is preliminary data.</text>
</comment>
<keyword evidence="6" id="KW-1185">Reference proteome</keyword>
<feature type="region of interest" description="Disordered" evidence="2">
    <location>
        <begin position="407"/>
        <end position="492"/>
    </location>
</feature>
<dbReference type="PROSITE" id="PS51391">
    <property type="entry name" value="CID"/>
    <property type="match status" value="1"/>
</dbReference>
<dbReference type="PROSITE" id="PS50812">
    <property type="entry name" value="PWWP"/>
    <property type="match status" value="1"/>
</dbReference>